<dbReference type="Pfam" id="PF08546">
    <property type="entry name" value="ApbA_C"/>
    <property type="match status" value="1"/>
</dbReference>
<dbReference type="Gene3D" id="1.10.1040.10">
    <property type="entry name" value="N-(1-d-carboxylethyl)-l-norvaline Dehydrogenase, domain 2"/>
    <property type="match status" value="1"/>
</dbReference>
<evidence type="ECO:0000256" key="2">
    <source>
        <dbReference type="ARBA" id="ARBA00022857"/>
    </source>
</evidence>
<evidence type="ECO:0000313" key="8">
    <source>
        <dbReference type="Proteomes" id="UP000223968"/>
    </source>
</evidence>
<dbReference type="STRING" id="1447875.A0A2B7XWP7"/>
<dbReference type="GO" id="GO:0008677">
    <property type="term" value="F:2-dehydropantoate 2-reductase activity"/>
    <property type="evidence" value="ECO:0007669"/>
    <property type="project" value="UniProtKB-EC"/>
</dbReference>
<dbReference type="GO" id="GO:0005737">
    <property type="term" value="C:cytoplasm"/>
    <property type="evidence" value="ECO:0007669"/>
    <property type="project" value="TreeGrafter"/>
</dbReference>
<dbReference type="OrthoDB" id="3609at2759"/>
<keyword evidence="8" id="KW-1185">Reference proteome</keyword>
<dbReference type="PANTHER" id="PTHR21708:SF30">
    <property type="entry name" value="2-DEHYDROPANTOATE 2-REDUCTASE-RELATED"/>
    <property type="match status" value="1"/>
</dbReference>
<accession>A0A2B7XWP7</accession>
<feature type="domain" description="Ketopantoate reductase N-terminal" evidence="5">
    <location>
        <begin position="7"/>
        <end position="162"/>
    </location>
</feature>
<dbReference type="Proteomes" id="UP000223968">
    <property type="component" value="Unassembled WGS sequence"/>
</dbReference>
<protein>
    <recommendedName>
        <fullName evidence="4">2-dehydropantoate 2-reductase</fullName>
        <ecNumber evidence="4">1.1.1.169</ecNumber>
    </recommendedName>
    <alternativeName>
        <fullName evidence="4">Ketopantoate reductase</fullName>
    </alternativeName>
</protein>
<dbReference type="SUPFAM" id="SSF51735">
    <property type="entry name" value="NAD(P)-binding Rossmann-fold domains"/>
    <property type="match status" value="1"/>
</dbReference>
<sequence>MSEKASVLLVGAGGVGAIAALNLDTGGQADVTAVLRSSYEKVVNEGLHIKSIDHGEIQGWRPSNVLNKIPSRTEKEFDYVVLATKNIADHHPTPAELIEPAVVPGKTVIVLIQNGLNIEKPFLSKFPDNICLSGVSMIGSHETSPAFIEHEDSDRLIVGAFKNPNFSKGKQEQVAQEFVKIYGAGGKTVCTFTDNVLYDRWQKLVYNACLNTICAVTGLDTGRMRLADDAVSTLVRPAMNEIVTAAYACGIELPEDIVQRMIDVDPLTIYFKPSMLEDVQRGNLTEFENLLGEPLREGTARGVAMPTATFFYHTLKAMQWKFKEQKGLIDIPPKTA</sequence>
<comment type="function">
    <text evidence="4">Catalyzes the NADPH-dependent reduction of ketopantoate into pantoic acid.</text>
</comment>
<organism evidence="7 8">
    <name type="scientific">Helicocarpus griseus UAMH5409</name>
    <dbReference type="NCBI Taxonomy" id="1447875"/>
    <lineage>
        <taxon>Eukaryota</taxon>
        <taxon>Fungi</taxon>
        <taxon>Dikarya</taxon>
        <taxon>Ascomycota</taxon>
        <taxon>Pezizomycotina</taxon>
        <taxon>Eurotiomycetes</taxon>
        <taxon>Eurotiomycetidae</taxon>
        <taxon>Onygenales</taxon>
        <taxon>Ajellomycetaceae</taxon>
        <taxon>Helicocarpus</taxon>
    </lineage>
</organism>
<dbReference type="InterPro" id="IPR003710">
    <property type="entry name" value="ApbA"/>
</dbReference>
<dbReference type="PANTHER" id="PTHR21708">
    <property type="entry name" value="PROBABLE 2-DEHYDROPANTOATE 2-REDUCTASE"/>
    <property type="match status" value="1"/>
</dbReference>
<dbReference type="InterPro" id="IPR013328">
    <property type="entry name" value="6PGD_dom2"/>
</dbReference>
<comment type="catalytic activity">
    <reaction evidence="4">
        <text>(R)-pantoate + NADP(+) = 2-dehydropantoate + NADPH + H(+)</text>
        <dbReference type="Rhea" id="RHEA:16233"/>
        <dbReference type="ChEBI" id="CHEBI:11561"/>
        <dbReference type="ChEBI" id="CHEBI:15378"/>
        <dbReference type="ChEBI" id="CHEBI:15980"/>
        <dbReference type="ChEBI" id="CHEBI:57783"/>
        <dbReference type="ChEBI" id="CHEBI:58349"/>
        <dbReference type="EC" id="1.1.1.169"/>
    </reaction>
</comment>
<reference evidence="7 8" key="1">
    <citation type="submission" date="2017-10" db="EMBL/GenBank/DDBJ databases">
        <title>Comparative genomics in systemic dimorphic fungi from Ajellomycetaceae.</title>
        <authorList>
            <person name="Munoz J.F."/>
            <person name="Mcewen J.G."/>
            <person name="Clay O.K."/>
            <person name="Cuomo C.A."/>
        </authorList>
    </citation>
    <scope>NUCLEOTIDE SEQUENCE [LARGE SCALE GENOMIC DNA]</scope>
    <source>
        <strain evidence="7 8">UAMH5409</strain>
    </source>
</reference>
<evidence type="ECO:0000256" key="3">
    <source>
        <dbReference type="ARBA" id="ARBA00023002"/>
    </source>
</evidence>
<feature type="domain" description="Ketopantoate reductase C-terminal" evidence="6">
    <location>
        <begin position="195"/>
        <end position="319"/>
    </location>
</feature>
<evidence type="ECO:0000256" key="4">
    <source>
        <dbReference type="RuleBase" id="RU362068"/>
    </source>
</evidence>
<dbReference type="NCBIfam" id="TIGR00745">
    <property type="entry name" value="apbA_panE"/>
    <property type="match status" value="1"/>
</dbReference>
<dbReference type="AlphaFoldDB" id="A0A2B7XWP7"/>
<comment type="similarity">
    <text evidence="1 4">Belongs to the ketopantoate reductase family.</text>
</comment>
<keyword evidence="3 4" id="KW-0560">Oxidoreductase</keyword>
<comment type="caution">
    <text evidence="7">The sequence shown here is derived from an EMBL/GenBank/DDBJ whole genome shotgun (WGS) entry which is preliminary data.</text>
</comment>
<dbReference type="InterPro" id="IPR013752">
    <property type="entry name" value="KPA_reductase"/>
</dbReference>
<evidence type="ECO:0000259" key="6">
    <source>
        <dbReference type="Pfam" id="PF08546"/>
    </source>
</evidence>
<dbReference type="Gene3D" id="3.40.50.720">
    <property type="entry name" value="NAD(P)-binding Rossmann-like Domain"/>
    <property type="match status" value="1"/>
</dbReference>
<evidence type="ECO:0000313" key="7">
    <source>
        <dbReference type="EMBL" id="PGH13213.1"/>
    </source>
</evidence>
<dbReference type="InterPro" id="IPR051402">
    <property type="entry name" value="KPR-Related"/>
</dbReference>
<proteinExistence type="inferred from homology"/>
<name>A0A2B7XWP7_9EURO</name>
<keyword evidence="2 4" id="KW-0521">NADP</keyword>
<dbReference type="InterPro" id="IPR013332">
    <property type="entry name" value="KPR_N"/>
</dbReference>
<dbReference type="FunFam" id="1.10.1040.10:FF:000017">
    <property type="entry name" value="2-dehydropantoate 2-reductase"/>
    <property type="match status" value="1"/>
</dbReference>
<dbReference type="InterPro" id="IPR036291">
    <property type="entry name" value="NAD(P)-bd_dom_sf"/>
</dbReference>
<dbReference type="EMBL" id="PDNB01000048">
    <property type="protein sequence ID" value="PGH13213.1"/>
    <property type="molecule type" value="Genomic_DNA"/>
</dbReference>
<dbReference type="EC" id="1.1.1.169" evidence="4"/>
<gene>
    <name evidence="7" type="ORF">AJ79_03771</name>
</gene>
<evidence type="ECO:0000256" key="1">
    <source>
        <dbReference type="ARBA" id="ARBA00007870"/>
    </source>
</evidence>
<dbReference type="SUPFAM" id="SSF48179">
    <property type="entry name" value="6-phosphogluconate dehydrogenase C-terminal domain-like"/>
    <property type="match status" value="1"/>
</dbReference>
<dbReference type="InterPro" id="IPR008927">
    <property type="entry name" value="6-PGluconate_DH-like_C_sf"/>
</dbReference>
<dbReference type="GO" id="GO:0015940">
    <property type="term" value="P:pantothenate biosynthetic process"/>
    <property type="evidence" value="ECO:0007669"/>
    <property type="project" value="InterPro"/>
</dbReference>
<evidence type="ECO:0000259" key="5">
    <source>
        <dbReference type="Pfam" id="PF02558"/>
    </source>
</evidence>
<dbReference type="Pfam" id="PF02558">
    <property type="entry name" value="ApbA"/>
    <property type="match status" value="1"/>
</dbReference>